<dbReference type="PANTHER" id="PTHR22812">
    <property type="entry name" value="CHROMOBOX PROTEIN"/>
    <property type="match status" value="1"/>
</dbReference>
<dbReference type="Gene3D" id="2.40.50.40">
    <property type="match status" value="1"/>
</dbReference>
<dbReference type="Pfam" id="PF00385">
    <property type="entry name" value="Chromo"/>
    <property type="match status" value="1"/>
</dbReference>
<protein>
    <recommendedName>
        <fullName evidence="3">Chromo domain-containing protein</fullName>
    </recommendedName>
</protein>
<dbReference type="EMBL" id="CP059671">
    <property type="protein sequence ID" value="QRW25686.1"/>
    <property type="molecule type" value="Genomic_DNA"/>
</dbReference>
<gene>
    <name evidence="4" type="ORF">RhiXN_10762</name>
</gene>
<dbReference type="AlphaFoldDB" id="A0A8H8P8C1"/>
<organism evidence="4 5">
    <name type="scientific">Rhizoctonia solani</name>
    <dbReference type="NCBI Taxonomy" id="456999"/>
    <lineage>
        <taxon>Eukaryota</taxon>
        <taxon>Fungi</taxon>
        <taxon>Dikarya</taxon>
        <taxon>Basidiomycota</taxon>
        <taxon>Agaricomycotina</taxon>
        <taxon>Agaricomycetes</taxon>
        <taxon>Cantharellales</taxon>
        <taxon>Ceratobasidiaceae</taxon>
        <taxon>Rhizoctonia</taxon>
    </lineage>
</organism>
<evidence type="ECO:0000313" key="5">
    <source>
        <dbReference type="Proteomes" id="UP000650533"/>
    </source>
</evidence>
<proteinExistence type="predicted"/>
<dbReference type="InterPro" id="IPR017984">
    <property type="entry name" value="Chromo_dom_subgr"/>
</dbReference>
<dbReference type="SMART" id="SM00298">
    <property type="entry name" value="CHROMO"/>
    <property type="match status" value="1"/>
</dbReference>
<evidence type="ECO:0000256" key="2">
    <source>
        <dbReference type="ARBA" id="ARBA00023242"/>
    </source>
</evidence>
<dbReference type="InterPro" id="IPR023780">
    <property type="entry name" value="Chromo_domain"/>
</dbReference>
<dbReference type="Proteomes" id="UP000650533">
    <property type="component" value="Chromosome 14"/>
</dbReference>
<evidence type="ECO:0000313" key="4">
    <source>
        <dbReference type="EMBL" id="QRW25686.1"/>
    </source>
</evidence>
<sequence>MSSIDDKRAFENHPPPVTVDREEEYKVEGITDAKECNRKWFFRVKWKGYRSKENTWEPQENLKNAEKILKEYKKEIKKKALDAAKALRGGAVL</sequence>
<dbReference type="PRINTS" id="PR00504">
    <property type="entry name" value="CHROMODOMAIN"/>
</dbReference>
<dbReference type="GeneID" id="67033041"/>
<name>A0A8H8P8C1_9AGAM</name>
<dbReference type="SUPFAM" id="SSF54160">
    <property type="entry name" value="Chromo domain-like"/>
    <property type="match status" value="1"/>
</dbReference>
<evidence type="ECO:0000259" key="3">
    <source>
        <dbReference type="PROSITE" id="PS50013"/>
    </source>
</evidence>
<dbReference type="CDD" id="cd00024">
    <property type="entry name" value="CD_CSD"/>
    <property type="match status" value="1"/>
</dbReference>
<reference evidence="4" key="1">
    <citation type="submission" date="2020-05" db="EMBL/GenBank/DDBJ databases">
        <title>Evolutionary and genomic comparisons of hybrid uninucleate and nonhybrid Rhizoctonia fungi.</title>
        <authorList>
            <person name="Li C."/>
            <person name="Chen X."/>
        </authorList>
    </citation>
    <scope>NUCLEOTIDE SEQUENCE</scope>
    <source>
        <strain evidence="4">AG-1 IA</strain>
    </source>
</reference>
<dbReference type="GO" id="GO:0006338">
    <property type="term" value="P:chromatin remodeling"/>
    <property type="evidence" value="ECO:0007669"/>
    <property type="project" value="UniProtKB-ARBA"/>
</dbReference>
<evidence type="ECO:0000256" key="1">
    <source>
        <dbReference type="ARBA" id="ARBA00004123"/>
    </source>
</evidence>
<dbReference type="InterPro" id="IPR023779">
    <property type="entry name" value="Chromodomain_CS"/>
</dbReference>
<dbReference type="KEGG" id="rsx:RhiXN_10762"/>
<accession>A0A8H8P8C1</accession>
<dbReference type="PROSITE" id="PS50013">
    <property type="entry name" value="CHROMO_2"/>
    <property type="match status" value="1"/>
</dbReference>
<dbReference type="InterPro" id="IPR051219">
    <property type="entry name" value="Heterochromatin_chromo-domain"/>
</dbReference>
<dbReference type="InterPro" id="IPR016197">
    <property type="entry name" value="Chromo-like_dom_sf"/>
</dbReference>
<keyword evidence="2" id="KW-0539">Nucleus</keyword>
<dbReference type="PROSITE" id="PS00598">
    <property type="entry name" value="CHROMO_1"/>
    <property type="match status" value="1"/>
</dbReference>
<dbReference type="InterPro" id="IPR000953">
    <property type="entry name" value="Chromo/chromo_shadow_dom"/>
</dbReference>
<comment type="subcellular location">
    <subcellularLocation>
        <location evidence="1">Nucleus</location>
    </subcellularLocation>
</comment>
<feature type="domain" description="Chromo" evidence="3">
    <location>
        <begin position="25"/>
        <end position="75"/>
    </location>
</feature>
<dbReference type="GO" id="GO:0005634">
    <property type="term" value="C:nucleus"/>
    <property type="evidence" value="ECO:0007669"/>
    <property type="project" value="UniProtKB-SubCell"/>
</dbReference>
<dbReference type="RefSeq" id="XP_043185923.1">
    <property type="nucleotide sequence ID" value="XM_043330578.1"/>
</dbReference>